<name>A0A841TES6_9BACL</name>
<keyword evidence="2" id="KW-1185">Reference proteome</keyword>
<reference evidence="1 2" key="1">
    <citation type="submission" date="2020-08" db="EMBL/GenBank/DDBJ databases">
        <title>Cohnella phylogeny.</title>
        <authorList>
            <person name="Dunlap C."/>
        </authorList>
    </citation>
    <scope>NUCLEOTIDE SEQUENCE [LARGE SCALE GENOMIC DNA]</scope>
    <source>
        <strain evidence="1 2">DSM 103658</strain>
    </source>
</reference>
<dbReference type="EMBL" id="JACJVN010000024">
    <property type="protein sequence ID" value="MBB6676971.1"/>
    <property type="molecule type" value="Genomic_DNA"/>
</dbReference>
<dbReference type="Proteomes" id="UP000574133">
    <property type="component" value="Unassembled WGS sequence"/>
</dbReference>
<organism evidence="1 2">
    <name type="scientific">Cohnella lubricantis</name>
    <dbReference type="NCBI Taxonomy" id="2163172"/>
    <lineage>
        <taxon>Bacteria</taxon>
        <taxon>Bacillati</taxon>
        <taxon>Bacillota</taxon>
        <taxon>Bacilli</taxon>
        <taxon>Bacillales</taxon>
        <taxon>Paenibacillaceae</taxon>
        <taxon>Cohnella</taxon>
    </lineage>
</organism>
<evidence type="ECO:0008006" key="3">
    <source>
        <dbReference type="Google" id="ProtNLM"/>
    </source>
</evidence>
<accession>A0A841TES6</accession>
<comment type="caution">
    <text evidence="1">The sequence shown here is derived from an EMBL/GenBank/DDBJ whole genome shotgun (WGS) entry which is preliminary data.</text>
</comment>
<proteinExistence type="predicted"/>
<evidence type="ECO:0000313" key="1">
    <source>
        <dbReference type="EMBL" id="MBB6676971.1"/>
    </source>
</evidence>
<protein>
    <recommendedName>
        <fullName evidence="3">ABC transporter ATP-binding protein</fullName>
    </recommendedName>
</protein>
<dbReference type="AlphaFoldDB" id="A0A841TES6"/>
<dbReference type="RefSeq" id="WP_185178253.1">
    <property type="nucleotide sequence ID" value="NZ_CBCSEP010000008.1"/>
</dbReference>
<dbReference type="InterPro" id="IPR027417">
    <property type="entry name" value="P-loop_NTPase"/>
</dbReference>
<dbReference type="Gene3D" id="3.40.50.300">
    <property type="entry name" value="P-loop containing nucleotide triphosphate hydrolases"/>
    <property type="match status" value="1"/>
</dbReference>
<evidence type="ECO:0000313" key="2">
    <source>
        <dbReference type="Proteomes" id="UP000574133"/>
    </source>
</evidence>
<sequence length="55" mass="5912">MNRTAIQGTGLEKRYGKRQVLRGMDIAIPEGAITAILGPNVDLPADSWRSAFLAA</sequence>
<dbReference type="SUPFAM" id="SSF52540">
    <property type="entry name" value="P-loop containing nucleoside triphosphate hydrolases"/>
    <property type="match status" value="1"/>
</dbReference>
<gene>
    <name evidence="1" type="ORF">H4Q31_06455</name>
</gene>